<protein>
    <submittedName>
        <fullName evidence="1">Uncharacterized protein</fullName>
    </submittedName>
</protein>
<organism evidence="1 2">
    <name type="scientific">Candidatus Sulfuritelmatomonas gaucii</name>
    <dbReference type="NCBI Taxonomy" id="2043161"/>
    <lineage>
        <taxon>Bacteria</taxon>
        <taxon>Pseudomonadati</taxon>
        <taxon>Acidobacteriota</taxon>
        <taxon>Terriglobia</taxon>
        <taxon>Terriglobales</taxon>
        <taxon>Acidobacteriaceae</taxon>
        <taxon>Candidatus Sulfuritelmatomonas</taxon>
    </lineage>
</organism>
<dbReference type="EMBL" id="OKRB01000010">
    <property type="protein sequence ID" value="SPE17619.1"/>
    <property type="molecule type" value="Genomic_DNA"/>
</dbReference>
<proteinExistence type="predicted"/>
<dbReference type="AlphaFoldDB" id="A0A2N9L314"/>
<name>A0A2N9L314_9BACT</name>
<accession>A0A2N9L314</accession>
<sequence>MTLHVLGAPFAHQSRSDIANLAITRPELADAGSVYAQLPLHKRNGFRKVVLSSRYESSQATNG</sequence>
<evidence type="ECO:0000313" key="1">
    <source>
        <dbReference type="EMBL" id="SPE17619.1"/>
    </source>
</evidence>
<dbReference type="Proteomes" id="UP000239735">
    <property type="component" value="Unassembled WGS sequence"/>
</dbReference>
<reference evidence="2" key="1">
    <citation type="submission" date="2018-02" db="EMBL/GenBank/DDBJ databases">
        <authorList>
            <person name="Hausmann B."/>
        </authorList>
    </citation>
    <scope>NUCLEOTIDE SEQUENCE [LARGE SCALE GENOMIC DNA]</scope>
    <source>
        <strain evidence="2">Peat soil MAG SbA5</strain>
    </source>
</reference>
<gene>
    <name evidence="1" type="ORF">SBA5_1070022</name>
</gene>
<evidence type="ECO:0000313" key="2">
    <source>
        <dbReference type="Proteomes" id="UP000239735"/>
    </source>
</evidence>